<evidence type="ECO:0000313" key="2">
    <source>
        <dbReference type="EMBL" id="KAL3407654.1"/>
    </source>
</evidence>
<evidence type="ECO:0000256" key="1">
    <source>
        <dbReference type="SAM" id="MobiDB-lite"/>
    </source>
</evidence>
<proteinExistence type="predicted"/>
<gene>
    <name evidence="2" type="ORF">TKK_000329</name>
</gene>
<keyword evidence="3" id="KW-1185">Reference proteome</keyword>
<organism evidence="2 3">
    <name type="scientific">Trichogramma kaykai</name>
    <dbReference type="NCBI Taxonomy" id="54128"/>
    <lineage>
        <taxon>Eukaryota</taxon>
        <taxon>Metazoa</taxon>
        <taxon>Ecdysozoa</taxon>
        <taxon>Arthropoda</taxon>
        <taxon>Hexapoda</taxon>
        <taxon>Insecta</taxon>
        <taxon>Pterygota</taxon>
        <taxon>Neoptera</taxon>
        <taxon>Endopterygota</taxon>
        <taxon>Hymenoptera</taxon>
        <taxon>Apocrita</taxon>
        <taxon>Proctotrupomorpha</taxon>
        <taxon>Chalcidoidea</taxon>
        <taxon>Trichogrammatidae</taxon>
        <taxon>Trichogramma</taxon>
    </lineage>
</organism>
<dbReference type="EMBL" id="JBJJXI010000003">
    <property type="protein sequence ID" value="KAL3407654.1"/>
    <property type="molecule type" value="Genomic_DNA"/>
</dbReference>
<feature type="compositionally biased region" description="Acidic residues" evidence="1">
    <location>
        <begin position="53"/>
        <end position="64"/>
    </location>
</feature>
<feature type="compositionally biased region" description="Basic and acidic residues" evidence="1">
    <location>
        <begin position="22"/>
        <end position="31"/>
    </location>
</feature>
<name>A0ABD2XRS0_9HYME</name>
<comment type="caution">
    <text evidence="2">The sequence shown here is derived from an EMBL/GenBank/DDBJ whole genome shotgun (WGS) entry which is preliminary data.</text>
</comment>
<dbReference type="Proteomes" id="UP001627154">
    <property type="component" value="Unassembled WGS sequence"/>
</dbReference>
<sequence>MQIELKSISPEETNTIEIDDDTRDKDTEKVISDSPSITEADESRKRKAPTDAPPDDSDDSADEEDSVLFIREHQKKARLLVSKAITYSQDTLLSKKNNWAYFMSVDCIAHSEICHQLTDMGYLKTDSLKSHDMKLSMIIETGLDIGKSLFSIFIKDAHDHAVDTDIVNDALDRLADALKNHEIGYDKTPQLRSRQVLDEYPGLLPFSSAAPKKPVLLGKAHSSGGLISRLPHSTLHSPCRSPGI</sequence>
<dbReference type="AlphaFoldDB" id="A0ABD2XRS0"/>
<feature type="region of interest" description="Disordered" evidence="1">
    <location>
        <begin position="1"/>
        <end position="64"/>
    </location>
</feature>
<evidence type="ECO:0000313" key="3">
    <source>
        <dbReference type="Proteomes" id="UP001627154"/>
    </source>
</evidence>
<reference evidence="2 3" key="1">
    <citation type="journal article" date="2024" name="bioRxiv">
        <title>A reference genome for Trichogramma kaykai: A tiny desert-dwelling parasitoid wasp with competing sex-ratio distorters.</title>
        <authorList>
            <person name="Culotta J."/>
            <person name="Lindsey A.R."/>
        </authorList>
    </citation>
    <scope>NUCLEOTIDE SEQUENCE [LARGE SCALE GENOMIC DNA]</scope>
    <source>
        <strain evidence="2 3">KSX58</strain>
    </source>
</reference>
<accession>A0ABD2XRS0</accession>
<protein>
    <submittedName>
        <fullName evidence="2">Uncharacterized protein</fullName>
    </submittedName>
</protein>